<dbReference type="PANTHER" id="PTHR18964">
    <property type="entry name" value="ROK (REPRESSOR, ORF, KINASE) FAMILY"/>
    <property type="match status" value="1"/>
</dbReference>
<evidence type="ECO:0000313" key="3">
    <source>
        <dbReference type="EMBL" id="MFC6868779.1"/>
    </source>
</evidence>
<proteinExistence type="inferred from homology"/>
<dbReference type="SUPFAM" id="SSF53067">
    <property type="entry name" value="Actin-like ATPase domain"/>
    <property type="match status" value="1"/>
</dbReference>
<dbReference type="Pfam" id="PF12802">
    <property type="entry name" value="MarR_2"/>
    <property type="match status" value="1"/>
</dbReference>
<dbReference type="Gene3D" id="1.10.10.10">
    <property type="entry name" value="Winged helix-like DNA-binding domain superfamily/Winged helix DNA-binding domain"/>
    <property type="match status" value="1"/>
</dbReference>
<sequence length="397" mass="41253">MSRRPGTPQLLRELNDRAALELLLDAGPLTRAQIGERTGLSKVTASQLLSRLQERGLIGLVGEQAGGRGPNAALYGVLPSSAYVAGLDVGPNSVTVGITDITGSQATEVTVDPNGQAEPVRVVHDALARACASAGVAETQLNAVVVGTPGVLDPCTGDMRFAFDLPHWHEGVLDGLRNDLRRPVLIENDVNLVAIAEREYGAARDVDDFCLIWIDRGVGMAIMLGRRLYRGRSGGAGEIGYLPVPGVPLPDSVRESQSWGKPALAGGFGSLVGADAVVELAREHGIGAPSAVECVTAAVSDVDAQAGFLDELATRISLGVASVGIVLDPELLVIAGQLGRAGGSQLATRVNRAVGRICPVTPHIAVTEVDGNPVLRGAIYAALERAREELLDSTTAT</sequence>
<dbReference type="Pfam" id="PF00480">
    <property type="entry name" value="ROK"/>
    <property type="match status" value="1"/>
</dbReference>
<organism evidence="3 4">
    <name type="scientific">Haloechinothrix salitolerans</name>
    <dbReference type="NCBI Taxonomy" id="926830"/>
    <lineage>
        <taxon>Bacteria</taxon>
        <taxon>Bacillati</taxon>
        <taxon>Actinomycetota</taxon>
        <taxon>Actinomycetes</taxon>
        <taxon>Pseudonocardiales</taxon>
        <taxon>Pseudonocardiaceae</taxon>
        <taxon>Haloechinothrix</taxon>
    </lineage>
</organism>
<keyword evidence="4" id="KW-1185">Reference proteome</keyword>
<comment type="similarity">
    <text evidence="1">Belongs to the ROK (NagC/XylR) family.</text>
</comment>
<dbReference type="SUPFAM" id="SSF46785">
    <property type="entry name" value="Winged helix' DNA-binding domain"/>
    <property type="match status" value="1"/>
</dbReference>
<evidence type="ECO:0000313" key="4">
    <source>
        <dbReference type="Proteomes" id="UP001596337"/>
    </source>
</evidence>
<protein>
    <submittedName>
        <fullName evidence="3">ROK family transcriptional regulator</fullName>
    </submittedName>
</protein>
<dbReference type="InterPro" id="IPR000600">
    <property type="entry name" value="ROK"/>
</dbReference>
<dbReference type="InterPro" id="IPR000835">
    <property type="entry name" value="HTH_MarR-typ"/>
</dbReference>
<feature type="domain" description="HTH marR-type" evidence="2">
    <location>
        <begin position="19"/>
        <end position="68"/>
    </location>
</feature>
<accession>A0ABW2C1P4</accession>
<reference evidence="4" key="1">
    <citation type="journal article" date="2019" name="Int. J. Syst. Evol. Microbiol.">
        <title>The Global Catalogue of Microorganisms (GCM) 10K type strain sequencing project: providing services to taxonomists for standard genome sequencing and annotation.</title>
        <authorList>
            <consortium name="The Broad Institute Genomics Platform"/>
            <consortium name="The Broad Institute Genome Sequencing Center for Infectious Disease"/>
            <person name="Wu L."/>
            <person name="Ma J."/>
        </authorList>
    </citation>
    <scope>NUCLEOTIDE SEQUENCE [LARGE SCALE GENOMIC DNA]</scope>
    <source>
        <strain evidence="4">KCTC 32255</strain>
    </source>
</reference>
<dbReference type="RefSeq" id="WP_345396664.1">
    <property type="nucleotide sequence ID" value="NZ_BAABLA010000026.1"/>
</dbReference>
<comment type="caution">
    <text evidence="3">The sequence shown here is derived from an EMBL/GenBank/DDBJ whole genome shotgun (WGS) entry which is preliminary data.</text>
</comment>
<dbReference type="Proteomes" id="UP001596337">
    <property type="component" value="Unassembled WGS sequence"/>
</dbReference>
<name>A0ABW2C1P4_9PSEU</name>
<dbReference type="InterPro" id="IPR036390">
    <property type="entry name" value="WH_DNA-bd_sf"/>
</dbReference>
<dbReference type="EMBL" id="JBHSXX010000001">
    <property type="protein sequence ID" value="MFC6868779.1"/>
    <property type="molecule type" value="Genomic_DNA"/>
</dbReference>
<dbReference type="InterPro" id="IPR043129">
    <property type="entry name" value="ATPase_NBD"/>
</dbReference>
<evidence type="ECO:0000259" key="2">
    <source>
        <dbReference type="Pfam" id="PF12802"/>
    </source>
</evidence>
<gene>
    <name evidence="3" type="ORF">ACFQGD_16685</name>
</gene>
<dbReference type="Gene3D" id="3.30.420.40">
    <property type="match status" value="2"/>
</dbReference>
<evidence type="ECO:0000256" key="1">
    <source>
        <dbReference type="ARBA" id="ARBA00006479"/>
    </source>
</evidence>
<dbReference type="InterPro" id="IPR036388">
    <property type="entry name" value="WH-like_DNA-bd_sf"/>
</dbReference>
<dbReference type="PANTHER" id="PTHR18964:SF149">
    <property type="entry name" value="BIFUNCTIONAL UDP-N-ACETYLGLUCOSAMINE 2-EPIMERASE_N-ACETYLMANNOSAMINE KINASE"/>
    <property type="match status" value="1"/>
</dbReference>